<gene>
    <name evidence="4" type="ORF">HYY65_01015</name>
</gene>
<dbReference type="GO" id="GO:0006749">
    <property type="term" value="P:glutathione metabolic process"/>
    <property type="evidence" value="ECO:0007669"/>
    <property type="project" value="TreeGrafter"/>
</dbReference>
<dbReference type="Proteomes" id="UP000741360">
    <property type="component" value="Unassembled WGS sequence"/>
</dbReference>
<dbReference type="InterPro" id="IPR002821">
    <property type="entry name" value="Hydantoinase_A"/>
</dbReference>
<dbReference type="PANTHER" id="PTHR11365">
    <property type="entry name" value="5-OXOPROLINASE RELATED"/>
    <property type="match status" value="1"/>
</dbReference>
<dbReference type="Pfam" id="PF19278">
    <property type="entry name" value="Hydant_A_C"/>
    <property type="match status" value="1"/>
</dbReference>
<feature type="domain" description="Hydantoinase/oxoprolinase N-terminal" evidence="2">
    <location>
        <begin position="5"/>
        <end position="188"/>
    </location>
</feature>
<evidence type="ECO:0000259" key="2">
    <source>
        <dbReference type="Pfam" id="PF05378"/>
    </source>
</evidence>
<dbReference type="GO" id="GO:0005829">
    <property type="term" value="C:cytosol"/>
    <property type="evidence" value="ECO:0007669"/>
    <property type="project" value="TreeGrafter"/>
</dbReference>
<organism evidence="4 5">
    <name type="scientific">Tectimicrobiota bacterium</name>
    <dbReference type="NCBI Taxonomy" id="2528274"/>
    <lineage>
        <taxon>Bacteria</taxon>
        <taxon>Pseudomonadati</taxon>
        <taxon>Nitrospinota/Tectimicrobiota group</taxon>
        <taxon>Candidatus Tectimicrobiota</taxon>
    </lineage>
</organism>
<reference evidence="4" key="1">
    <citation type="submission" date="2020-07" db="EMBL/GenBank/DDBJ databases">
        <title>Huge and variable diversity of episymbiotic CPR bacteria and DPANN archaea in groundwater ecosystems.</title>
        <authorList>
            <person name="He C.Y."/>
            <person name="Keren R."/>
            <person name="Whittaker M."/>
            <person name="Farag I.F."/>
            <person name="Doudna J."/>
            <person name="Cate J.H.D."/>
            <person name="Banfield J.F."/>
        </authorList>
    </citation>
    <scope>NUCLEOTIDE SEQUENCE</scope>
    <source>
        <strain evidence="4">NC_groundwater_717_Ag_S-0.2um_59_8</strain>
    </source>
</reference>
<dbReference type="GO" id="GO:0017168">
    <property type="term" value="F:5-oxoprolinase (ATP-hydrolyzing) activity"/>
    <property type="evidence" value="ECO:0007669"/>
    <property type="project" value="TreeGrafter"/>
</dbReference>
<dbReference type="EMBL" id="JACPSX010000017">
    <property type="protein sequence ID" value="MBI3013655.1"/>
    <property type="molecule type" value="Genomic_DNA"/>
</dbReference>
<dbReference type="InterPro" id="IPR049517">
    <property type="entry name" value="ACX-like_C"/>
</dbReference>
<dbReference type="InterPro" id="IPR045079">
    <property type="entry name" value="Oxoprolinase-like"/>
</dbReference>
<comment type="caution">
    <text evidence="4">The sequence shown here is derived from an EMBL/GenBank/DDBJ whole genome shotgun (WGS) entry which is preliminary data.</text>
</comment>
<evidence type="ECO:0000313" key="4">
    <source>
        <dbReference type="EMBL" id="MBI3013655.1"/>
    </source>
</evidence>
<dbReference type="PANTHER" id="PTHR11365:SF23">
    <property type="entry name" value="HYPOTHETICAL 5-OXOPROLINASE (EUROFUNG)-RELATED"/>
    <property type="match status" value="1"/>
</dbReference>
<proteinExistence type="predicted"/>
<protein>
    <submittedName>
        <fullName evidence="4">Hydantoinase/oxoprolinase family protein</fullName>
    </submittedName>
</protein>
<name>A0A932GMN2_UNCTE</name>
<evidence type="ECO:0000259" key="3">
    <source>
        <dbReference type="Pfam" id="PF19278"/>
    </source>
</evidence>
<evidence type="ECO:0000259" key="1">
    <source>
        <dbReference type="Pfam" id="PF01968"/>
    </source>
</evidence>
<dbReference type="Pfam" id="PF05378">
    <property type="entry name" value="Hydant_A_N"/>
    <property type="match status" value="1"/>
</dbReference>
<accession>A0A932GMN2</accession>
<feature type="domain" description="Hydantoinase A/oxoprolinase" evidence="1">
    <location>
        <begin position="209"/>
        <end position="488"/>
    </location>
</feature>
<sequence length="690" mass="75640">MIKTTIDVGGTFTDCLVLDEQGQVHAFKSPTTPQDPTLGLTNVLTKAAAFFGLELPQFMSNVGLLIAHGTTLSTNALLTGRIAKVGLMATKGFRDTIEIRRGYKNLRTSRFNVFVPPYKPLVPRYLRLPVEERTIHTGEILKPLKEEDVYAAIKKLKEDKVEAVAICFLHSYINPAHEKRALEICRQELNGTYVTASHEVLPVYREYERFSTTVVSAAVGPITANYLKALTNRLRELGFKGTLYLVQGGGLVQSVEESARRAVSLIGSGPAAAPAGAIRLGQCIHSNNLFSVDMGGTSYDVCLIRDGMIPTTDYNWVGDERVAMKMVDVPSVGAGGGSIAWINSLRLLQVGPQSAGADPGPACYGKGGTQPTVTDADLMLGYVPADYFLGGEIPLKPDLAEQAIRTVGEPLGLDVPSAARTIFTTVNSVMADKMTEISTKRGYDVRDFALVVGGGAGPVHGAHLAELLEIPTVIIPRYAATYSAFGMLNMEVGRDFARSIISRKSLLELERVNRLFAEMEVEARQVLGEIGISPQDTVLRRSLEMRYLGQFHEVEVTEVPIGKIGSRELEEIVQAFHRRHQDLFTFHMPGREVEFLNARLKATARQDPLKLAEIPQATVKADQALKRRRPVLWNLTKGYEDTPIYDGSKLRAGHTLEGPAIVEEKTTTVVIPSSYRCCVDGVKNYILTRR</sequence>
<feature type="domain" description="Acetophenone carboxylase-like C-terminal" evidence="3">
    <location>
        <begin position="510"/>
        <end position="682"/>
    </location>
</feature>
<dbReference type="InterPro" id="IPR008040">
    <property type="entry name" value="Hydant_A_N"/>
</dbReference>
<dbReference type="Pfam" id="PF01968">
    <property type="entry name" value="Hydantoinase_A"/>
    <property type="match status" value="1"/>
</dbReference>
<evidence type="ECO:0000313" key="5">
    <source>
        <dbReference type="Proteomes" id="UP000741360"/>
    </source>
</evidence>
<dbReference type="AlphaFoldDB" id="A0A932GMN2"/>